<reference evidence="4" key="1">
    <citation type="submission" date="2021-06" db="EMBL/GenBank/DDBJ databases">
        <authorList>
            <person name="Kallberg Y."/>
            <person name="Tangrot J."/>
            <person name="Rosling A."/>
        </authorList>
    </citation>
    <scope>NUCLEOTIDE SEQUENCE</scope>
    <source>
        <strain evidence="4">UK204</strain>
    </source>
</reference>
<dbReference type="InterPro" id="IPR000651">
    <property type="entry name" value="Ras-like_Gua-exchang_fac_N"/>
</dbReference>
<keyword evidence="1" id="KW-0344">Guanine-nucleotide releasing factor</keyword>
<gene>
    <name evidence="4" type="ORF">FCALED_LOCUS10100</name>
</gene>
<feature type="region of interest" description="Disordered" evidence="2">
    <location>
        <begin position="211"/>
        <end position="261"/>
    </location>
</feature>
<organism evidence="4 5">
    <name type="scientific">Funneliformis caledonium</name>
    <dbReference type="NCBI Taxonomy" id="1117310"/>
    <lineage>
        <taxon>Eukaryota</taxon>
        <taxon>Fungi</taxon>
        <taxon>Fungi incertae sedis</taxon>
        <taxon>Mucoromycota</taxon>
        <taxon>Glomeromycotina</taxon>
        <taxon>Glomeromycetes</taxon>
        <taxon>Glomerales</taxon>
        <taxon>Glomeraceae</taxon>
        <taxon>Funneliformis</taxon>
    </lineage>
</organism>
<dbReference type="AlphaFoldDB" id="A0A9N9DAA2"/>
<proteinExistence type="predicted"/>
<dbReference type="Gene3D" id="1.20.870.10">
    <property type="entry name" value="Son of sevenless (SoS) protein Chain: S domain 1"/>
    <property type="match status" value="1"/>
</dbReference>
<dbReference type="InterPro" id="IPR023578">
    <property type="entry name" value="Ras_GEF_dom_sf"/>
</dbReference>
<dbReference type="EMBL" id="CAJVPQ010003569">
    <property type="protein sequence ID" value="CAG8631704.1"/>
    <property type="molecule type" value="Genomic_DNA"/>
</dbReference>
<evidence type="ECO:0000313" key="5">
    <source>
        <dbReference type="Proteomes" id="UP000789570"/>
    </source>
</evidence>
<dbReference type="Proteomes" id="UP000789570">
    <property type="component" value="Unassembled WGS sequence"/>
</dbReference>
<name>A0A9N9DAA2_9GLOM</name>
<dbReference type="SUPFAM" id="SSF48366">
    <property type="entry name" value="Ras GEF"/>
    <property type="match status" value="1"/>
</dbReference>
<dbReference type="PROSITE" id="PS50212">
    <property type="entry name" value="RASGEF_NTER"/>
    <property type="match status" value="1"/>
</dbReference>
<evidence type="ECO:0000259" key="3">
    <source>
        <dbReference type="PROSITE" id="PS50212"/>
    </source>
</evidence>
<feature type="compositionally biased region" description="Polar residues" evidence="2">
    <location>
        <begin position="221"/>
        <end position="251"/>
    </location>
</feature>
<comment type="caution">
    <text evidence="4">The sequence shown here is derived from an EMBL/GenBank/DDBJ whole genome shotgun (WGS) entry which is preliminary data.</text>
</comment>
<dbReference type="OrthoDB" id="546434at2759"/>
<evidence type="ECO:0000256" key="2">
    <source>
        <dbReference type="SAM" id="MobiDB-lite"/>
    </source>
</evidence>
<feature type="domain" description="N-terminal Ras-GEF" evidence="3">
    <location>
        <begin position="372"/>
        <end position="443"/>
    </location>
</feature>
<evidence type="ECO:0000313" key="4">
    <source>
        <dbReference type="EMBL" id="CAG8631704.1"/>
    </source>
</evidence>
<dbReference type="GO" id="GO:0005085">
    <property type="term" value="F:guanyl-nucleotide exchange factor activity"/>
    <property type="evidence" value="ECO:0007669"/>
    <property type="project" value="UniProtKB-KW"/>
</dbReference>
<sequence>MAILSKLVISTKLAANCENNLLQIQTDVKLSLIFSSKDNNSTLNPSASPSHPLSPNFITALNKHSCTVSLAIILLLNYVKKVIDTSNSSILSAIEDLNLQDLNDYNLATINEFKVAKQALYNNISSLIMCIQIATISSSFLSTIDQVLVCTNVIDKSVKDVMIATKFLVKEKDTLKQMRVQGIRSRHSRYLRRLSNINLISKIRLSNNSNPLDQIDENDTADNQSISTSRHSNNVDSTSKICLSNNSNSPDQIGENDIAEDQSISTLRSSGNVDLRSKICPLNNSNSLDQINLQAVLEGCVDDSSIIIGEDFSADNLISLIPSKHLIASRLRSNSSAIVASFNSFSSSTRINTPSITNTNSTVDPSEIVFHMENCVKGETLNALAERLIMHDILDSNFIAIFLLIYRSFCITDNFFDMLIKRFMIQLPENLTHIELEIWQERK</sequence>
<protein>
    <submittedName>
        <fullName evidence="4">16097_t:CDS:1</fullName>
    </submittedName>
</protein>
<keyword evidence="5" id="KW-1185">Reference proteome</keyword>
<accession>A0A9N9DAA2</accession>
<evidence type="ECO:0000256" key="1">
    <source>
        <dbReference type="PROSITE-ProRule" id="PRU00135"/>
    </source>
</evidence>
<dbReference type="Pfam" id="PF00618">
    <property type="entry name" value="RasGEF_N"/>
    <property type="match status" value="1"/>
</dbReference>